<evidence type="ECO:0000313" key="2">
    <source>
        <dbReference type="Proteomes" id="UP000193335"/>
    </source>
</evidence>
<dbReference type="Gene3D" id="3.40.50.150">
    <property type="entry name" value="Vaccinia Virus protein VP39"/>
    <property type="match status" value="1"/>
</dbReference>
<protein>
    <recommendedName>
        <fullName evidence="3">Methyltransferase domain-containing protein</fullName>
    </recommendedName>
</protein>
<dbReference type="Proteomes" id="UP000193335">
    <property type="component" value="Unassembled WGS sequence"/>
</dbReference>
<proteinExistence type="predicted"/>
<accession>A0A1Y2J6X7</accession>
<dbReference type="InterPro" id="IPR029063">
    <property type="entry name" value="SAM-dependent_MTases_sf"/>
</dbReference>
<evidence type="ECO:0008006" key="3">
    <source>
        <dbReference type="Google" id="ProtNLM"/>
    </source>
</evidence>
<sequence length="226" mass="25520">MLVRARESAVWQDFWRTERSEAAFLDYAKNTPLRDWLANYCAGLRPESVVELGPNVGANLQAIWRADRNIKLYGVELNDNAVKWGMQHMPEGCGAKLLTGSMADVEGVLERNGVEGADVVFSCGATMHVNDDIFAAAKQQALKLARKAIIHVEYNAWTPAELQNGRNWRSSFLSDRWVRDYVAEYESMPGVSRVDCIRIPPEINVARNIGRLWINDMTAMIVVHRN</sequence>
<dbReference type="EMBL" id="NAFL01000287">
    <property type="protein sequence ID" value="OSJ21476.1"/>
    <property type="molecule type" value="Genomic_DNA"/>
</dbReference>
<evidence type="ECO:0000313" key="1">
    <source>
        <dbReference type="EMBL" id="OSJ21476.1"/>
    </source>
</evidence>
<dbReference type="AlphaFoldDB" id="A0A1Y2J6X7"/>
<gene>
    <name evidence="1" type="ORF">BSZ19_49640</name>
</gene>
<dbReference type="SUPFAM" id="SSF53335">
    <property type="entry name" value="S-adenosyl-L-methionine-dependent methyltransferases"/>
    <property type="match status" value="1"/>
</dbReference>
<organism evidence="1 2">
    <name type="scientific">Bradyrhizobium japonicum</name>
    <dbReference type="NCBI Taxonomy" id="375"/>
    <lineage>
        <taxon>Bacteria</taxon>
        <taxon>Pseudomonadati</taxon>
        <taxon>Pseudomonadota</taxon>
        <taxon>Alphaproteobacteria</taxon>
        <taxon>Hyphomicrobiales</taxon>
        <taxon>Nitrobacteraceae</taxon>
        <taxon>Bradyrhizobium</taxon>
    </lineage>
</organism>
<comment type="caution">
    <text evidence="1">The sequence shown here is derived from an EMBL/GenBank/DDBJ whole genome shotgun (WGS) entry which is preliminary data.</text>
</comment>
<name>A0A1Y2J6X7_BRAJP</name>
<reference evidence="1 2" key="1">
    <citation type="submission" date="2017-03" db="EMBL/GenBank/DDBJ databases">
        <title>Whole genome sequences of fourteen strains of Bradyrhizobium canariense and one strain of Bradyrhizobium japonicum isolated from Lupinus (Papilionoideae: Genisteae) species in Algeria.</title>
        <authorList>
            <person name="Crovadore J."/>
            <person name="Chekireb D."/>
            <person name="Brachmann A."/>
            <person name="Chablais R."/>
            <person name="Cochard B."/>
            <person name="Lefort F."/>
        </authorList>
    </citation>
    <scope>NUCLEOTIDE SEQUENCE [LARGE SCALE GENOMIC DNA]</scope>
    <source>
        <strain evidence="1 2">UBMA197</strain>
    </source>
</reference>